<feature type="compositionally biased region" description="Basic residues" evidence="1">
    <location>
        <begin position="30"/>
        <end position="39"/>
    </location>
</feature>
<dbReference type="AlphaFoldDB" id="A0A5B7E6C4"/>
<proteinExistence type="predicted"/>
<name>A0A5B7E6C4_PORTR</name>
<evidence type="ECO:0000313" key="2">
    <source>
        <dbReference type="EMBL" id="MPC28887.1"/>
    </source>
</evidence>
<evidence type="ECO:0000313" key="3">
    <source>
        <dbReference type="Proteomes" id="UP000324222"/>
    </source>
</evidence>
<feature type="region of interest" description="Disordered" evidence="1">
    <location>
        <begin position="18"/>
        <end position="39"/>
    </location>
</feature>
<dbReference type="Proteomes" id="UP000324222">
    <property type="component" value="Unassembled WGS sequence"/>
</dbReference>
<protein>
    <submittedName>
        <fullName evidence="2">Uncharacterized protein</fullName>
    </submittedName>
</protein>
<feature type="compositionally biased region" description="Basic and acidic residues" evidence="1">
    <location>
        <begin position="18"/>
        <end position="29"/>
    </location>
</feature>
<keyword evidence="3" id="KW-1185">Reference proteome</keyword>
<dbReference type="EMBL" id="VSRR010001983">
    <property type="protein sequence ID" value="MPC28887.1"/>
    <property type="molecule type" value="Genomic_DNA"/>
</dbReference>
<organism evidence="2 3">
    <name type="scientific">Portunus trituberculatus</name>
    <name type="common">Swimming crab</name>
    <name type="synonym">Neptunus trituberculatus</name>
    <dbReference type="NCBI Taxonomy" id="210409"/>
    <lineage>
        <taxon>Eukaryota</taxon>
        <taxon>Metazoa</taxon>
        <taxon>Ecdysozoa</taxon>
        <taxon>Arthropoda</taxon>
        <taxon>Crustacea</taxon>
        <taxon>Multicrustacea</taxon>
        <taxon>Malacostraca</taxon>
        <taxon>Eumalacostraca</taxon>
        <taxon>Eucarida</taxon>
        <taxon>Decapoda</taxon>
        <taxon>Pleocyemata</taxon>
        <taxon>Brachyura</taxon>
        <taxon>Eubrachyura</taxon>
        <taxon>Portunoidea</taxon>
        <taxon>Portunidae</taxon>
        <taxon>Portuninae</taxon>
        <taxon>Portunus</taxon>
    </lineage>
</organism>
<reference evidence="2 3" key="1">
    <citation type="submission" date="2019-05" db="EMBL/GenBank/DDBJ databases">
        <title>Another draft genome of Portunus trituberculatus and its Hox gene families provides insights of decapod evolution.</title>
        <authorList>
            <person name="Jeong J.-H."/>
            <person name="Song I."/>
            <person name="Kim S."/>
            <person name="Choi T."/>
            <person name="Kim D."/>
            <person name="Ryu S."/>
            <person name="Kim W."/>
        </authorList>
    </citation>
    <scope>NUCLEOTIDE SEQUENCE [LARGE SCALE GENOMIC DNA]</scope>
    <source>
        <tissue evidence="2">Muscle</tissue>
    </source>
</reference>
<sequence>MYAIWKVRAITNKESIVPRREPRVRDRRPNRSTNHNPRKVPKKFMEDVAADNQIAKDLSVIPAMVMIDAL</sequence>
<comment type="caution">
    <text evidence="2">The sequence shown here is derived from an EMBL/GenBank/DDBJ whole genome shotgun (WGS) entry which is preliminary data.</text>
</comment>
<evidence type="ECO:0000256" key="1">
    <source>
        <dbReference type="SAM" id="MobiDB-lite"/>
    </source>
</evidence>
<accession>A0A5B7E6C4</accession>
<gene>
    <name evidence="2" type="ORF">E2C01_022100</name>
</gene>